<name>A0AAX6MDP3_9PEZI</name>
<comment type="caution">
    <text evidence="1">The sequence shown here is derived from an EMBL/GenBank/DDBJ whole genome shotgun (WGS) entry which is preliminary data.</text>
</comment>
<reference evidence="1 2" key="1">
    <citation type="journal article" date="2024" name="Front Chem Biol">
        <title>Unveiling the potential of Daldinia eschscholtzii MFLUCC 19-0629 through bioactivity and bioinformatics studies for enhanced sustainable agriculture production.</title>
        <authorList>
            <person name="Brooks S."/>
            <person name="Weaver J.A."/>
            <person name="Klomchit A."/>
            <person name="Alharthi S.A."/>
            <person name="Onlamun T."/>
            <person name="Nurani R."/>
            <person name="Vong T.K."/>
            <person name="Alberti F."/>
            <person name="Greco C."/>
        </authorList>
    </citation>
    <scope>NUCLEOTIDE SEQUENCE [LARGE SCALE GENOMIC DNA]</scope>
    <source>
        <strain evidence="1">MFLUCC 19-0629</strain>
    </source>
</reference>
<dbReference type="Proteomes" id="UP001369815">
    <property type="component" value="Unassembled WGS sequence"/>
</dbReference>
<protein>
    <recommendedName>
        <fullName evidence="3">O-methyltransferase domain-containing protein</fullName>
    </recommendedName>
</protein>
<proteinExistence type="predicted"/>
<dbReference type="AlphaFoldDB" id="A0AAX6MDP3"/>
<dbReference type="InterPro" id="IPR029063">
    <property type="entry name" value="SAM-dependent_MTases_sf"/>
</dbReference>
<evidence type="ECO:0000313" key="2">
    <source>
        <dbReference type="Proteomes" id="UP001369815"/>
    </source>
</evidence>
<evidence type="ECO:0008006" key="3">
    <source>
        <dbReference type="Google" id="ProtNLM"/>
    </source>
</evidence>
<dbReference type="EMBL" id="JBANMG010000007">
    <property type="protein sequence ID" value="KAK6950759.1"/>
    <property type="molecule type" value="Genomic_DNA"/>
</dbReference>
<keyword evidence="2" id="KW-1185">Reference proteome</keyword>
<organism evidence="1 2">
    <name type="scientific">Daldinia eschscholtzii</name>
    <dbReference type="NCBI Taxonomy" id="292717"/>
    <lineage>
        <taxon>Eukaryota</taxon>
        <taxon>Fungi</taxon>
        <taxon>Dikarya</taxon>
        <taxon>Ascomycota</taxon>
        <taxon>Pezizomycotina</taxon>
        <taxon>Sordariomycetes</taxon>
        <taxon>Xylariomycetidae</taxon>
        <taxon>Xylariales</taxon>
        <taxon>Hypoxylaceae</taxon>
        <taxon>Daldinia</taxon>
    </lineage>
</organism>
<sequence length="103" mass="11382">MKHDFLTEQPVLEADALIPALRPGTRVILNDNIARRPEDPDPSEAPGVRTHNLKMMILFNAGDCELSEWAHLFGIASPGFHFEGGKKPPGQGLWILAATWKGR</sequence>
<accession>A0AAX6MDP3</accession>
<dbReference type="Gene3D" id="3.40.50.150">
    <property type="entry name" value="Vaccinia Virus protein VP39"/>
    <property type="match status" value="1"/>
</dbReference>
<gene>
    <name evidence="1" type="ORF">Daesc_007284</name>
</gene>
<evidence type="ECO:0000313" key="1">
    <source>
        <dbReference type="EMBL" id="KAK6950759.1"/>
    </source>
</evidence>